<name>A0ABV9B6T9_9ACTN</name>
<evidence type="ECO:0000313" key="3">
    <source>
        <dbReference type="Proteomes" id="UP001595839"/>
    </source>
</evidence>
<reference evidence="1" key="1">
    <citation type="journal article" date="2014" name="Int. J. Syst. Evol. Microbiol.">
        <title>Complete genome of a new Firmicutes species belonging to the dominant human colonic microbiota ('Ruminococcus bicirculans') reveals two chromosomes and a selective capacity to utilize plant glucans.</title>
        <authorList>
            <consortium name="NISC Comparative Sequencing Program"/>
            <person name="Wegmann U."/>
            <person name="Louis P."/>
            <person name="Goesmann A."/>
            <person name="Henrissat B."/>
            <person name="Duncan S.H."/>
            <person name="Flint H.J."/>
        </authorList>
    </citation>
    <scope>NUCLEOTIDE SEQUENCE</scope>
    <source>
        <strain evidence="1">CGMCC 4.7177</strain>
    </source>
</reference>
<accession>A0ABV9B6T9</accession>
<evidence type="ECO:0000313" key="1">
    <source>
        <dbReference type="EMBL" id="MFC4507420.1"/>
    </source>
</evidence>
<keyword evidence="3" id="KW-1185">Reference proteome</keyword>
<evidence type="ECO:0000313" key="2">
    <source>
        <dbReference type="EMBL" id="MFC4508489.1"/>
    </source>
</evidence>
<dbReference type="Proteomes" id="UP001595839">
    <property type="component" value="Unassembled WGS sequence"/>
</dbReference>
<dbReference type="EMBL" id="JBHSFK010000085">
    <property type="protein sequence ID" value="MFC4508489.1"/>
    <property type="molecule type" value="Genomic_DNA"/>
</dbReference>
<feature type="non-terminal residue" evidence="1">
    <location>
        <position position="1"/>
    </location>
</feature>
<protein>
    <submittedName>
        <fullName evidence="1">Adenylyl cyclase</fullName>
    </submittedName>
</protein>
<gene>
    <name evidence="1" type="ORF">ACFPIH_49825</name>
    <name evidence="2" type="ORF">ACFPIH_55450</name>
</gene>
<reference evidence="3" key="2">
    <citation type="journal article" date="2019" name="Int. J. Syst. Evol. Microbiol.">
        <title>The Global Catalogue of Microorganisms (GCM) 10K type strain sequencing project: providing services to taxonomists for standard genome sequencing and annotation.</title>
        <authorList>
            <consortium name="The Broad Institute Genomics Platform"/>
            <consortium name="The Broad Institute Genome Sequencing Center for Infectious Disease"/>
            <person name="Wu L."/>
            <person name="Ma J."/>
        </authorList>
    </citation>
    <scope>NUCLEOTIDE SEQUENCE [LARGE SCALE GENOMIC DNA]</scope>
    <source>
        <strain evidence="3">CGMCC 4.7177</strain>
    </source>
</reference>
<comment type="caution">
    <text evidence="1">The sequence shown here is derived from an EMBL/GenBank/DDBJ whole genome shotgun (WGS) entry which is preliminary data.</text>
</comment>
<proteinExistence type="predicted"/>
<dbReference type="EMBL" id="JBHSFK010000055">
    <property type="protein sequence ID" value="MFC4507420.1"/>
    <property type="molecule type" value="Genomic_DNA"/>
</dbReference>
<organism evidence="1 3">
    <name type="scientific">Streptomyces vulcanius</name>
    <dbReference type="NCBI Taxonomy" id="1441876"/>
    <lineage>
        <taxon>Bacteria</taxon>
        <taxon>Bacillati</taxon>
        <taxon>Actinomycetota</taxon>
        <taxon>Actinomycetes</taxon>
        <taxon>Kitasatosporales</taxon>
        <taxon>Streptomycetaceae</taxon>
        <taxon>Streptomyces</taxon>
    </lineage>
</organism>
<sequence>AWLGLDYDEARFGSIDLIYKSELGRDILAEPTLLFA</sequence>
<reference evidence="1" key="3">
    <citation type="submission" date="2024-09" db="EMBL/GenBank/DDBJ databases">
        <authorList>
            <person name="Sun Q."/>
            <person name="Mori K."/>
        </authorList>
    </citation>
    <scope>NUCLEOTIDE SEQUENCE</scope>
    <source>
        <strain evidence="1">CGMCC 4.7177</strain>
    </source>
</reference>